<evidence type="ECO:0000256" key="6">
    <source>
        <dbReference type="ARBA" id="ARBA00023136"/>
    </source>
</evidence>
<evidence type="ECO:0000313" key="10">
    <source>
        <dbReference type="Proteomes" id="UP000824112"/>
    </source>
</evidence>
<comment type="caution">
    <text evidence="9">The sequence shown here is derived from an EMBL/GenBank/DDBJ whole genome shotgun (WGS) entry which is preliminary data.</text>
</comment>
<evidence type="ECO:0000256" key="2">
    <source>
        <dbReference type="ARBA" id="ARBA00022475"/>
    </source>
</evidence>
<keyword evidence="4 7" id="KW-0812">Transmembrane</keyword>
<evidence type="ECO:0000256" key="1">
    <source>
        <dbReference type="ARBA" id="ARBA00004651"/>
    </source>
</evidence>
<dbReference type="InterPro" id="IPR058130">
    <property type="entry name" value="PEA_transf_C"/>
</dbReference>
<name>A0A9D1M8R2_9BACT</name>
<sequence length="568" mass="65241">MKRFRNMFKEWLFKQKTLYFYFLVVMMVPTLLLLGTEPMSAIVVTAFILLPLSLYTVVLSVVRKPGIVFGILLPIHILGAFQLVLLYLFGGSIIATDMFLNVCTTNSMEILELLDKLLPPIIGVILLYVPALVLAVYSIRSSEKLSPCFQVRTILSGIGLFLVGLAFTAWAYHKEPDFRVYRDIYPVNVLRNMKYAYIRWAASENYHETSKDFRFHAKSTHDADCREIYVMVVGETSRPLNWGLYGYERNTTPRLSTMSNLVFFSDVLTQSNATHKSVPLILSAASAEQADIIYSQKSVITAFKEAGFKTVFFSNQRPNGSLIDFFAEEADISLFLKQNVTDEKFNPYDEELVKLLDRLLQEGDQKLFIVLHTYGSHFNYRERYPAEMAPYQPDNIDEVSFKMRQNLVNAFDNTIYYTDYILGLIVDKLSATGADAAMVYISDHGEDLFDDNRKLFLHSSPVPDYYQIHVPFVIWMSDSYIVRYPQILSVAEQHRECAMSSQVVFHTLLSLGGVETPYRDEKLSVVDTLFTVLPRYYLNDHNRPLSLDKAGLKPEDIEMFKRLHLVYP</sequence>
<evidence type="ECO:0000256" key="5">
    <source>
        <dbReference type="ARBA" id="ARBA00022989"/>
    </source>
</evidence>
<accession>A0A9D1M8R2</accession>
<dbReference type="InterPro" id="IPR017850">
    <property type="entry name" value="Alkaline_phosphatase_core_sf"/>
</dbReference>
<evidence type="ECO:0000256" key="7">
    <source>
        <dbReference type="SAM" id="Phobius"/>
    </source>
</evidence>
<dbReference type="Pfam" id="PF00884">
    <property type="entry name" value="Sulfatase"/>
    <property type="match status" value="1"/>
</dbReference>
<feature type="transmembrane region" description="Helical" evidence="7">
    <location>
        <begin position="41"/>
        <end position="62"/>
    </location>
</feature>
<dbReference type="AlphaFoldDB" id="A0A9D1M8R2"/>
<comment type="subcellular location">
    <subcellularLocation>
        <location evidence="1">Cell membrane</location>
        <topology evidence="1">Multi-pass membrane protein</topology>
    </subcellularLocation>
</comment>
<keyword evidence="6 7" id="KW-0472">Membrane</keyword>
<dbReference type="Proteomes" id="UP000824112">
    <property type="component" value="Unassembled WGS sequence"/>
</dbReference>
<dbReference type="CDD" id="cd16017">
    <property type="entry name" value="LptA"/>
    <property type="match status" value="1"/>
</dbReference>
<dbReference type="GO" id="GO:0005886">
    <property type="term" value="C:plasma membrane"/>
    <property type="evidence" value="ECO:0007669"/>
    <property type="project" value="UniProtKB-SubCell"/>
</dbReference>
<dbReference type="PANTHER" id="PTHR30443:SF0">
    <property type="entry name" value="PHOSPHOETHANOLAMINE TRANSFERASE EPTA"/>
    <property type="match status" value="1"/>
</dbReference>
<keyword evidence="5 7" id="KW-1133">Transmembrane helix</keyword>
<protein>
    <submittedName>
        <fullName evidence="9">Lipid A phosphoethanolamine transferase</fullName>
    </submittedName>
</protein>
<feature type="transmembrane region" description="Helical" evidence="7">
    <location>
        <begin position="18"/>
        <end position="35"/>
    </location>
</feature>
<dbReference type="EMBL" id="DVNA01000165">
    <property type="protein sequence ID" value="HIU55608.1"/>
    <property type="molecule type" value="Genomic_DNA"/>
</dbReference>
<dbReference type="PANTHER" id="PTHR30443">
    <property type="entry name" value="INNER MEMBRANE PROTEIN"/>
    <property type="match status" value="1"/>
</dbReference>
<feature type="transmembrane region" description="Helical" evidence="7">
    <location>
        <begin position="117"/>
        <end position="139"/>
    </location>
</feature>
<feature type="transmembrane region" description="Helical" evidence="7">
    <location>
        <begin position="69"/>
        <end position="90"/>
    </location>
</feature>
<dbReference type="InterPro" id="IPR000917">
    <property type="entry name" value="Sulfatase_N"/>
</dbReference>
<evidence type="ECO:0000256" key="3">
    <source>
        <dbReference type="ARBA" id="ARBA00022679"/>
    </source>
</evidence>
<dbReference type="Gene3D" id="3.40.720.10">
    <property type="entry name" value="Alkaline Phosphatase, subunit A"/>
    <property type="match status" value="1"/>
</dbReference>
<dbReference type="GO" id="GO:0016776">
    <property type="term" value="F:phosphotransferase activity, phosphate group as acceptor"/>
    <property type="evidence" value="ECO:0007669"/>
    <property type="project" value="TreeGrafter"/>
</dbReference>
<evidence type="ECO:0000313" key="9">
    <source>
        <dbReference type="EMBL" id="HIU55608.1"/>
    </source>
</evidence>
<dbReference type="GO" id="GO:0009244">
    <property type="term" value="P:lipopolysaccharide core region biosynthetic process"/>
    <property type="evidence" value="ECO:0007669"/>
    <property type="project" value="TreeGrafter"/>
</dbReference>
<keyword evidence="3 9" id="KW-0808">Transferase</keyword>
<feature type="domain" description="Sulfatase N-terminal" evidence="8">
    <location>
        <begin position="229"/>
        <end position="514"/>
    </location>
</feature>
<gene>
    <name evidence="9" type="ORF">IAB03_07390</name>
</gene>
<evidence type="ECO:0000256" key="4">
    <source>
        <dbReference type="ARBA" id="ARBA00022692"/>
    </source>
</evidence>
<organism evidence="9 10">
    <name type="scientific">Candidatus Gallibacteroides avistercoris</name>
    <dbReference type="NCBI Taxonomy" id="2840833"/>
    <lineage>
        <taxon>Bacteria</taxon>
        <taxon>Pseudomonadati</taxon>
        <taxon>Bacteroidota</taxon>
        <taxon>Bacteroidia</taxon>
        <taxon>Bacteroidales</taxon>
        <taxon>Bacteroidaceae</taxon>
        <taxon>Bacteroidaceae incertae sedis</taxon>
        <taxon>Candidatus Gallibacteroides</taxon>
    </lineage>
</organism>
<reference evidence="9" key="1">
    <citation type="submission" date="2020-10" db="EMBL/GenBank/DDBJ databases">
        <authorList>
            <person name="Gilroy R."/>
        </authorList>
    </citation>
    <scope>NUCLEOTIDE SEQUENCE</scope>
    <source>
        <strain evidence="9">CHK158-818</strain>
    </source>
</reference>
<proteinExistence type="predicted"/>
<evidence type="ECO:0000259" key="8">
    <source>
        <dbReference type="Pfam" id="PF00884"/>
    </source>
</evidence>
<dbReference type="SUPFAM" id="SSF53649">
    <property type="entry name" value="Alkaline phosphatase-like"/>
    <property type="match status" value="1"/>
</dbReference>
<feature type="transmembrane region" description="Helical" evidence="7">
    <location>
        <begin position="151"/>
        <end position="172"/>
    </location>
</feature>
<dbReference type="InterPro" id="IPR040423">
    <property type="entry name" value="PEA_transferase"/>
</dbReference>
<reference evidence="9" key="2">
    <citation type="journal article" date="2021" name="PeerJ">
        <title>Extensive microbial diversity within the chicken gut microbiome revealed by metagenomics and culture.</title>
        <authorList>
            <person name="Gilroy R."/>
            <person name="Ravi A."/>
            <person name="Getino M."/>
            <person name="Pursley I."/>
            <person name="Horton D.L."/>
            <person name="Alikhan N.F."/>
            <person name="Baker D."/>
            <person name="Gharbi K."/>
            <person name="Hall N."/>
            <person name="Watson M."/>
            <person name="Adriaenssens E.M."/>
            <person name="Foster-Nyarko E."/>
            <person name="Jarju S."/>
            <person name="Secka A."/>
            <person name="Antonio M."/>
            <person name="Oren A."/>
            <person name="Chaudhuri R.R."/>
            <person name="La Ragione R."/>
            <person name="Hildebrand F."/>
            <person name="Pallen M.J."/>
        </authorList>
    </citation>
    <scope>NUCLEOTIDE SEQUENCE</scope>
    <source>
        <strain evidence="9">CHK158-818</strain>
    </source>
</reference>
<keyword evidence="2" id="KW-1003">Cell membrane</keyword>